<dbReference type="Proteomes" id="UP001302349">
    <property type="component" value="Chromosome"/>
</dbReference>
<gene>
    <name evidence="1" type="ORF">RT717_28355</name>
</gene>
<reference evidence="1 2" key="1">
    <citation type="journal article" date="2023" name="Microbiol. Resour. Announc.">
        <title>Complete Genome Sequence of Imperialibacter roseus strain P4T.</title>
        <authorList>
            <person name="Tizabi D.R."/>
            <person name="Bachvaroff T."/>
            <person name="Hill R.T."/>
        </authorList>
    </citation>
    <scope>NUCLEOTIDE SEQUENCE [LARGE SCALE GENOMIC DNA]</scope>
    <source>
        <strain evidence="1 2">P4T</strain>
    </source>
</reference>
<dbReference type="SUPFAM" id="SSF101874">
    <property type="entry name" value="YceI-like"/>
    <property type="match status" value="1"/>
</dbReference>
<name>A0ABZ0ITG6_9BACT</name>
<sequence length="196" mass="22033">MKLLLIVIGFYSLFFSNGDEKRMVAWVIEPSSTLIINGASNVNQFTCGMSSYQYADTLELSERTASYIKFSPNKLSLPVVDFDCAHNMITSDFQETLQADIYPEIGVSFLSLNAVSSTVPGVTSYDAVMLIELSGRKREVSIHFDFWEKSYSLYNLVGSKTLRFTDFEMVPPSKMMGLVKVADELTIDFNLVIRPL</sequence>
<dbReference type="InterPro" id="IPR036761">
    <property type="entry name" value="TTHA0802/YceI-like_sf"/>
</dbReference>
<dbReference type="EMBL" id="CP136051">
    <property type="protein sequence ID" value="WOK06981.1"/>
    <property type="molecule type" value="Genomic_DNA"/>
</dbReference>
<proteinExistence type="predicted"/>
<evidence type="ECO:0000313" key="1">
    <source>
        <dbReference type="EMBL" id="WOK06981.1"/>
    </source>
</evidence>
<evidence type="ECO:0008006" key="3">
    <source>
        <dbReference type="Google" id="ProtNLM"/>
    </source>
</evidence>
<accession>A0ABZ0ITG6</accession>
<dbReference type="RefSeq" id="WP_317489671.1">
    <property type="nucleotide sequence ID" value="NZ_CP136051.1"/>
</dbReference>
<keyword evidence="2" id="KW-1185">Reference proteome</keyword>
<organism evidence="1 2">
    <name type="scientific">Imperialibacter roseus</name>
    <dbReference type="NCBI Taxonomy" id="1324217"/>
    <lineage>
        <taxon>Bacteria</taxon>
        <taxon>Pseudomonadati</taxon>
        <taxon>Bacteroidota</taxon>
        <taxon>Cytophagia</taxon>
        <taxon>Cytophagales</taxon>
        <taxon>Flammeovirgaceae</taxon>
        <taxon>Imperialibacter</taxon>
    </lineage>
</organism>
<protein>
    <recommendedName>
        <fullName evidence="3">Lipid/polyisoprenoid-binding YceI-like domain-containing protein</fullName>
    </recommendedName>
</protein>
<evidence type="ECO:0000313" key="2">
    <source>
        <dbReference type="Proteomes" id="UP001302349"/>
    </source>
</evidence>
<dbReference type="Gene3D" id="2.40.128.110">
    <property type="entry name" value="Lipid/polyisoprenoid-binding, YceI-like"/>
    <property type="match status" value="1"/>
</dbReference>